<evidence type="ECO:0000256" key="10">
    <source>
        <dbReference type="ARBA" id="ARBA00022840"/>
    </source>
</evidence>
<dbReference type="Gene3D" id="3.40.50.11030">
    <property type="entry name" value="Threonylcarbamoyl-AMP synthase, C-terminal domain"/>
    <property type="match status" value="1"/>
</dbReference>
<dbReference type="Pfam" id="PF01300">
    <property type="entry name" value="Sua5_yciO_yrdC"/>
    <property type="match status" value="1"/>
</dbReference>
<comment type="subcellular location">
    <subcellularLocation>
        <location evidence="1 13">Cytoplasm</location>
    </subcellularLocation>
</comment>
<organism evidence="16 17">
    <name type="scientific">Metallumcola ferriviriculae</name>
    <dbReference type="NCBI Taxonomy" id="3039180"/>
    <lineage>
        <taxon>Bacteria</taxon>
        <taxon>Bacillati</taxon>
        <taxon>Bacillota</taxon>
        <taxon>Clostridia</taxon>
        <taxon>Neomoorellales</taxon>
        <taxon>Desulfitibacteraceae</taxon>
        <taxon>Metallumcola</taxon>
    </lineage>
</organism>
<feature type="binding site" evidence="14">
    <location>
        <position position="146"/>
    </location>
    <ligand>
        <name>ATP</name>
        <dbReference type="ChEBI" id="CHEBI:30616"/>
    </ligand>
</feature>
<dbReference type="EMBL" id="CP121694">
    <property type="protein sequence ID" value="WRO20817.1"/>
    <property type="molecule type" value="Genomic_DNA"/>
</dbReference>
<dbReference type="InterPro" id="IPR017945">
    <property type="entry name" value="DHBP_synth_RibB-like_a/b_dom"/>
</dbReference>
<dbReference type="PANTHER" id="PTHR17490:SF16">
    <property type="entry name" value="THREONYLCARBAMOYL-AMP SYNTHASE"/>
    <property type="match status" value="1"/>
</dbReference>
<sequence>MHSQVPDIQKLVQAAEIIKGGGLVAFPTETVYGLGANAMDRDAVAGIFRAKGRPADNPLIVHIAKAVEVKYLSTYLPVGAGELMKAFWPGPLTLVLPRHPRVPKIVSAGLDTVAIRMPQHPVALALIKAARVPIAAPSANRSGKPSPTTGTHVLKDLAGKIEAIVDAGPCDVGVESTVVDLTASVPTILRPGGITLEQLQAVLGKVEMDPALAAGEMPRAPGMKYVHYAPEGELILVEGDLPGVFDKICQLYRHYLSQGLRVGILASEENSFRYRQELQPEIIVSLGSHKRPETAANKLFSALRSCDRRHAQIILCEAFPREGVGVALMNRLEKAAKRRISL</sequence>
<dbReference type="PROSITE" id="PS51163">
    <property type="entry name" value="YRDC"/>
    <property type="match status" value="1"/>
</dbReference>
<feature type="binding site" evidence="14">
    <location>
        <position position="112"/>
    </location>
    <ligand>
        <name>ATP</name>
        <dbReference type="ChEBI" id="CHEBI:30616"/>
    </ligand>
</feature>
<feature type="binding site" evidence="14">
    <location>
        <position position="136"/>
    </location>
    <ligand>
        <name>L-threonine</name>
        <dbReference type="ChEBI" id="CHEBI:57926"/>
    </ligand>
</feature>
<dbReference type="SUPFAM" id="SSF55821">
    <property type="entry name" value="YrdC/RibB"/>
    <property type="match status" value="1"/>
</dbReference>
<feature type="binding site" evidence="14">
    <location>
        <position position="53"/>
    </location>
    <ligand>
        <name>ATP</name>
        <dbReference type="ChEBI" id="CHEBI:30616"/>
    </ligand>
</feature>
<keyword evidence="9 13" id="KW-0547">Nucleotide-binding</keyword>
<keyword evidence="17" id="KW-1185">Reference proteome</keyword>
<dbReference type="GO" id="GO:0003725">
    <property type="term" value="F:double-stranded RNA binding"/>
    <property type="evidence" value="ECO:0007669"/>
    <property type="project" value="UniProtKB-UniRule"/>
</dbReference>
<feature type="binding site" evidence="14">
    <location>
        <position position="190"/>
    </location>
    <ligand>
        <name>ATP</name>
        <dbReference type="ChEBI" id="CHEBI:30616"/>
    </ligand>
</feature>
<feature type="domain" description="YrdC-like" evidence="15">
    <location>
        <begin position="8"/>
        <end position="194"/>
    </location>
</feature>
<dbReference type="GO" id="GO:0006450">
    <property type="term" value="P:regulation of translational fidelity"/>
    <property type="evidence" value="ECO:0007669"/>
    <property type="project" value="TreeGrafter"/>
</dbReference>
<evidence type="ECO:0000256" key="2">
    <source>
        <dbReference type="ARBA" id="ARBA00007663"/>
    </source>
</evidence>
<feature type="binding site" evidence="14">
    <location>
        <position position="176"/>
    </location>
    <ligand>
        <name>L-threonine</name>
        <dbReference type="ChEBI" id="CHEBI:57926"/>
    </ligand>
</feature>
<feature type="binding site" evidence="14">
    <location>
        <position position="228"/>
    </location>
    <ligand>
        <name>ATP</name>
        <dbReference type="ChEBI" id="CHEBI:30616"/>
    </ligand>
</feature>
<dbReference type="EC" id="2.7.7.87" evidence="3 13"/>
<dbReference type="InterPro" id="IPR038385">
    <property type="entry name" value="Sua5/YwlC_C"/>
</dbReference>
<accession>A0AAU0UJX0</accession>
<evidence type="ECO:0000256" key="11">
    <source>
        <dbReference type="ARBA" id="ARBA00029774"/>
    </source>
</evidence>
<dbReference type="InterPro" id="IPR050156">
    <property type="entry name" value="TC-AMP_synthase_SUA5"/>
</dbReference>
<comment type="function">
    <text evidence="13">Required for the formation of a threonylcarbamoyl group on adenosine at position 37 (t(6)A37) in tRNAs that read codons beginning with adenine.</text>
</comment>
<evidence type="ECO:0000256" key="6">
    <source>
        <dbReference type="ARBA" id="ARBA00022679"/>
    </source>
</evidence>
<feature type="binding site" evidence="14">
    <location>
        <position position="62"/>
    </location>
    <ligand>
        <name>L-threonine</name>
        <dbReference type="ChEBI" id="CHEBI:57926"/>
    </ligand>
</feature>
<keyword evidence="10 13" id="KW-0067">ATP-binding</keyword>
<keyword evidence="5 13" id="KW-0963">Cytoplasm</keyword>
<comment type="catalytic activity">
    <reaction evidence="12 13">
        <text>L-threonine + hydrogencarbonate + ATP = L-threonylcarbamoyladenylate + diphosphate + H2O</text>
        <dbReference type="Rhea" id="RHEA:36407"/>
        <dbReference type="ChEBI" id="CHEBI:15377"/>
        <dbReference type="ChEBI" id="CHEBI:17544"/>
        <dbReference type="ChEBI" id="CHEBI:30616"/>
        <dbReference type="ChEBI" id="CHEBI:33019"/>
        <dbReference type="ChEBI" id="CHEBI:57926"/>
        <dbReference type="ChEBI" id="CHEBI:73682"/>
        <dbReference type="EC" id="2.7.7.87"/>
    </reaction>
</comment>
<evidence type="ECO:0000313" key="16">
    <source>
        <dbReference type="EMBL" id="WRO20817.1"/>
    </source>
</evidence>
<dbReference type="PIRSF" id="PIRSF004930">
    <property type="entry name" value="Tln_factor_SUA5"/>
    <property type="match status" value="1"/>
</dbReference>
<dbReference type="AlphaFoldDB" id="A0AAU0UJX0"/>
<dbReference type="InterPro" id="IPR010923">
    <property type="entry name" value="T(6)A37_SUA5"/>
</dbReference>
<dbReference type="GO" id="GO:0005737">
    <property type="term" value="C:cytoplasm"/>
    <property type="evidence" value="ECO:0007669"/>
    <property type="project" value="UniProtKB-SubCell"/>
</dbReference>
<dbReference type="KEGG" id="dbc:MFMK1_000607"/>
<dbReference type="GO" id="GO:0008033">
    <property type="term" value="P:tRNA processing"/>
    <property type="evidence" value="ECO:0007669"/>
    <property type="project" value="UniProtKB-KW"/>
</dbReference>
<feature type="binding site" evidence="14">
    <location>
        <position position="57"/>
    </location>
    <ligand>
        <name>ATP</name>
        <dbReference type="ChEBI" id="CHEBI:30616"/>
    </ligand>
</feature>
<dbReference type="Gene3D" id="3.90.870.10">
    <property type="entry name" value="DHBP synthase"/>
    <property type="match status" value="1"/>
</dbReference>
<keyword evidence="7 13" id="KW-0819">tRNA processing</keyword>
<dbReference type="FunFam" id="3.90.870.10:FF:000008">
    <property type="entry name" value="Threonylcarbamoyl-AMP synthase"/>
    <property type="match status" value="1"/>
</dbReference>
<evidence type="ECO:0000259" key="15">
    <source>
        <dbReference type="PROSITE" id="PS51163"/>
    </source>
</evidence>
<dbReference type="Proteomes" id="UP001329915">
    <property type="component" value="Chromosome"/>
</dbReference>
<dbReference type="NCBIfam" id="TIGR00057">
    <property type="entry name" value="L-threonylcarbamoyladenylate synthase"/>
    <property type="match status" value="1"/>
</dbReference>
<evidence type="ECO:0000256" key="1">
    <source>
        <dbReference type="ARBA" id="ARBA00004496"/>
    </source>
</evidence>
<dbReference type="Pfam" id="PF03481">
    <property type="entry name" value="Sua5_C"/>
    <property type="match status" value="1"/>
</dbReference>
<evidence type="ECO:0000313" key="17">
    <source>
        <dbReference type="Proteomes" id="UP001329915"/>
    </source>
</evidence>
<evidence type="ECO:0000256" key="14">
    <source>
        <dbReference type="PIRSR" id="PIRSR004930-1"/>
    </source>
</evidence>
<feature type="binding site" evidence="14">
    <location>
        <position position="138"/>
    </location>
    <ligand>
        <name>ATP</name>
        <dbReference type="ChEBI" id="CHEBI:30616"/>
    </ligand>
</feature>
<dbReference type="GO" id="GO:0005524">
    <property type="term" value="F:ATP binding"/>
    <property type="evidence" value="ECO:0007669"/>
    <property type="project" value="UniProtKB-UniRule"/>
</dbReference>
<proteinExistence type="inferred from homology"/>
<feature type="binding site" evidence="14">
    <location>
        <position position="30"/>
    </location>
    <ligand>
        <name>L-threonine</name>
        <dbReference type="ChEBI" id="CHEBI:57926"/>
    </ligand>
</feature>
<keyword evidence="8 13" id="KW-0548">Nucleotidyltransferase</keyword>
<evidence type="ECO:0000256" key="13">
    <source>
        <dbReference type="PIRNR" id="PIRNR004930"/>
    </source>
</evidence>
<feature type="binding site" evidence="14">
    <location>
        <position position="116"/>
    </location>
    <ligand>
        <name>L-threonine</name>
        <dbReference type="ChEBI" id="CHEBI:57926"/>
    </ligand>
</feature>
<evidence type="ECO:0000256" key="9">
    <source>
        <dbReference type="ARBA" id="ARBA00022741"/>
    </source>
</evidence>
<dbReference type="GO" id="GO:0061710">
    <property type="term" value="F:L-threonylcarbamoyladenylate synthase"/>
    <property type="evidence" value="ECO:0007669"/>
    <property type="project" value="UniProtKB-EC"/>
</dbReference>
<comment type="similarity">
    <text evidence="2 13">Belongs to the SUA5 family.</text>
</comment>
<evidence type="ECO:0000256" key="4">
    <source>
        <dbReference type="ARBA" id="ARBA00015492"/>
    </source>
</evidence>
<protein>
    <recommendedName>
        <fullName evidence="4 13">Threonylcarbamoyl-AMP synthase</fullName>
        <shortName evidence="13">TC-AMP synthase</shortName>
        <ecNumber evidence="3 13">2.7.7.87</ecNumber>
    </recommendedName>
    <alternativeName>
        <fullName evidence="11 13">L-threonylcarbamoyladenylate synthase</fullName>
    </alternativeName>
</protein>
<dbReference type="InterPro" id="IPR006070">
    <property type="entry name" value="Sua5-like_dom"/>
</dbReference>
<gene>
    <name evidence="16" type="ORF">MFMK1_000607</name>
</gene>
<dbReference type="PANTHER" id="PTHR17490">
    <property type="entry name" value="SUA5"/>
    <property type="match status" value="1"/>
</dbReference>
<name>A0AAU0UJX0_9FIRM</name>
<evidence type="ECO:0000256" key="8">
    <source>
        <dbReference type="ARBA" id="ARBA00022695"/>
    </source>
</evidence>
<keyword evidence="6 13" id="KW-0808">Transferase</keyword>
<dbReference type="InterPro" id="IPR005145">
    <property type="entry name" value="Sua5_C"/>
</dbReference>
<dbReference type="GO" id="GO:0000049">
    <property type="term" value="F:tRNA binding"/>
    <property type="evidence" value="ECO:0007669"/>
    <property type="project" value="TreeGrafter"/>
</dbReference>
<evidence type="ECO:0000256" key="12">
    <source>
        <dbReference type="ARBA" id="ARBA00048366"/>
    </source>
</evidence>
<evidence type="ECO:0000256" key="7">
    <source>
        <dbReference type="ARBA" id="ARBA00022694"/>
    </source>
</evidence>
<evidence type="ECO:0000256" key="3">
    <source>
        <dbReference type="ARBA" id="ARBA00012584"/>
    </source>
</evidence>
<evidence type="ECO:0000256" key="5">
    <source>
        <dbReference type="ARBA" id="ARBA00022490"/>
    </source>
</evidence>
<reference evidence="16 17" key="1">
    <citation type="submission" date="2023-04" db="EMBL/GenBank/DDBJ databases">
        <authorList>
            <person name="Hsu D."/>
        </authorList>
    </citation>
    <scope>NUCLEOTIDE SEQUENCE [LARGE SCALE GENOMIC DNA]</scope>
    <source>
        <strain evidence="16 17">MK1</strain>
    </source>
</reference>